<dbReference type="Proteomes" id="UP000095751">
    <property type="component" value="Unassembled WGS sequence"/>
</dbReference>
<dbReference type="AlphaFoldDB" id="A0A1E7FQ53"/>
<dbReference type="OrthoDB" id="56645at2759"/>
<evidence type="ECO:0000313" key="4">
    <source>
        <dbReference type="Proteomes" id="UP000095751"/>
    </source>
</evidence>
<proteinExistence type="predicted"/>
<name>A0A1E7FQ53_9STRA</name>
<keyword evidence="2" id="KW-0732">Signal</keyword>
<evidence type="ECO:0000256" key="1">
    <source>
        <dbReference type="SAM" id="MobiDB-lite"/>
    </source>
</evidence>
<accession>A0A1E7FQ53</accession>
<keyword evidence="4" id="KW-1185">Reference proteome</keyword>
<evidence type="ECO:0000256" key="2">
    <source>
        <dbReference type="SAM" id="SignalP"/>
    </source>
</evidence>
<gene>
    <name evidence="3" type="ORF">FRACYDRAFT_260273</name>
</gene>
<dbReference type="InParanoid" id="A0A1E7FQ53"/>
<sequence>MDYLSTMFSFLSRNGTVQYLIAFSLLLLTDVQEVDASCTSSSEPCEQLSGNCFDPVLFALNGDLPAAIDALEYGKYCGRLNRCRPKKVASDLCPEFDEVSTCKNKKSKKYNSKKKKNNKKGKKEKHSKEEDEEEEEEAPCPAIACDDVDSACEIHDTCLDTIIIEDDLCGSLPIPIPRRCACEVELVFNLAVAIETSGESGPTGLCDADFYEQTISESLPFAPIAILGNEATLIAAGSCCQVLECSTGGYTGDDPIQLDTAVGFCTILTNKLTTQLGINICEETPSRLLPFYFVIVIQEQQNDDNYNDNDSERSNNSIENNIQSGIINSISDTKSTSVKATIVTSTIISKTKTTNTNTNANTTTSTTIIPLPTIPYIKFDTLPGGEKPPNNDLYKLLKSRMDVAIASDAANTIMDGDANSLQLQSQSHKNNNNTIGQYLLDFAIIGFPKCGTTTMKWKWKWKWQSNRMNRKEWNGMEWNGEKSTAAKGRT</sequence>
<evidence type="ECO:0000313" key="3">
    <source>
        <dbReference type="EMBL" id="OEU20244.1"/>
    </source>
</evidence>
<feature type="signal peptide" evidence="2">
    <location>
        <begin position="1"/>
        <end position="36"/>
    </location>
</feature>
<reference evidence="3 4" key="1">
    <citation type="submission" date="2016-09" db="EMBL/GenBank/DDBJ databases">
        <title>Extensive genetic diversity and differential bi-allelic expression allows diatom success in the polar Southern Ocean.</title>
        <authorList>
            <consortium name="DOE Joint Genome Institute"/>
            <person name="Mock T."/>
            <person name="Otillar R.P."/>
            <person name="Strauss J."/>
            <person name="Dupont C."/>
            <person name="Frickenhaus S."/>
            <person name="Maumus F."/>
            <person name="Mcmullan M."/>
            <person name="Sanges R."/>
            <person name="Schmutz J."/>
            <person name="Toseland A."/>
            <person name="Valas R."/>
            <person name="Veluchamy A."/>
            <person name="Ward B.J."/>
            <person name="Allen A."/>
            <person name="Barry K."/>
            <person name="Falciatore A."/>
            <person name="Ferrante M."/>
            <person name="Fortunato A.E."/>
            <person name="Gloeckner G."/>
            <person name="Gruber A."/>
            <person name="Hipkin R."/>
            <person name="Janech M."/>
            <person name="Kroth P."/>
            <person name="Leese F."/>
            <person name="Lindquist E."/>
            <person name="Lyon B.R."/>
            <person name="Martin J."/>
            <person name="Mayer C."/>
            <person name="Parker M."/>
            <person name="Quesneville H."/>
            <person name="Raymond J."/>
            <person name="Uhlig C."/>
            <person name="Valentin K.U."/>
            <person name="Worden A.Z."/>
            <person name="Armbrust E.V."/>
            <person name="Bowler C."/>
            <person name="Green B."/>
            <person name="Moulton V."/>
            <person name="Van Oosterhout C."/>
            <person name="Grigoriev I."/>
        </authorList>
    </citation>
    <scope>NUCLEOTIDE SEQUENCE [LARGE SCALE GENOMIC DNA]</scope>
    <source>
        <strain evidence="3 4">CCMP1102</strain>
    </source>
</reference>
<organism evidence="3 4">
    <name type="scientific">Fragilariopsis cylindrus CCMP1102</name>
    <dbReference type="NCBI Taxonomy" id="635003"/>
    <lineage>
        <taxon>Eukaryota</taxon>
        <taxon>Sar</taxon>
        <taxon>Stramenopiles</taxon>
        <taxon>Ochrophyta</taxon>
        <taxon>Bacillariophyta</taxon>
        <taxon>Bacillariophyceae</taxon>
        <taxon>Bacillariophycidae</taxon>
        <taxon>Bacillariales</taxon>
        <taxon>Bacillariaceae</taxon>
        <taxon>Fragilariopsis</taxon>
    </lineage>
</organism>
<feature type="region of interest" description="Disordered" evidence="1">
    <location>
        <begin position="110"/>
        <end position="136"/>
    </location>
</feature>
<dbReference type="EMBL" id="KV784355">
    <property type="protein sequence ID" value="OEU20244.1"/>
    <property type="molecule type" value="Genomic_DNA"/>
</dbReference>
<protein>
    <submittedName>
        <fullName evidence="3">Uncharacterized protein</fullName>
    </submittedName>
</protein>
<feature type="compositionally biased region" description="Basic residues" evidence="1">
    <location>
        <begin position="110"/>
        <end position="125"/>
    </location>
</feature>
<dbReference type="KEGG" id="fcy:FRACYDRAFT_260273"/>
<feature type="chain" id="PRO_5009193470" evidence="2">
    <location>
        <begin position="37"/>
        <end position="490"/>
    </location>
</feature>